<organism evidence="1 2">
    <name type="scientific">Neobacillus thermocopriae</name>
    <dbReference type="NCBI Taxonomy" id="1215031"/>
    <lineage>
        <taxon>Bacteria</taxon>
        <taxon>Bacillati</taxon>
        <taxon>Bacillota</taxon>
        <taxon>Bacilli</taxon>
        <taxon>Bacillales</taxon>
        <taxon>Bacillaceae</taxon>
        <taxon>Neobacillus</taxon>
    </lineage>
</organism>
<reference evidence="1" key="1">
    <citation type="submission" date="2020-02" db="EMBL/GenBank/DDBJ databases">
        <title>Bacillus sedimentmangrovi sp. nov., isolated from sediment of the mangrove ecosystem.</title>
        <authorList>
            <person name="Liu G."/>
        </authorList>
    </citation>
    <scope>NUCLEOTIDE SEQUENCE [LARGE SCALE GENOMIC DNA]</scope>
    <source>
        <strain evidence="1">SgZ-7</strain>
    </source>
</reference>
<dbReference type="GO" id="GO:0016853">
    <property type="term" value="F:isomerase activity"/>
    <property type="evidence" value="ECO:0007669"/>
    <property type="project" value="UniProtKB-KW"/>
</dbReference>
<dbReference type="EMBL" id="JAAIUV010000002">
    <property type="protein sequence ID" value="NEX77548.1"/>
    <property type="molecule type" value="Genomic_DNA"/>
</dbReference>
<dbReference type="RefSeq" id="WP_163250141.1">
    <property type="nucleotide sequence ID" value="NZ_JAAIUV010000002.1"/>
</dbReference>
<proteinExistence type="predicted"/>
<evidence type="ECO:0000313" key="2">
    <source>
        <dbReference type="Proteomes" id="UP000481621"/>
    </source>
</evidence>
<evidence type="ECO:0000313" key="1">
    <source>
        <dbReference type="EMBL" id="NEX77548.1"/>
    </source>
</evidence>
<sequence length="165" mass="18739">MDNIILINGNVKFPITLDPGVWIFDDRRIDLTTYFTSEKEISETTEDYTKAVSKHWDREIMEGAIFPPTLKTEKKYEKEKVLTGTFGIPFKPFLKNAEPHESAEIVIIHTKEGEIEVPINDAYELILGFSDNGKPLLTDGPVHVYFGDGSNQKNPIKHVKGFTVK</sequence>
<dbReference type="AlphaFoldDB" id="A0A6B3TLH3"/>
<keyword evidence="1" id="KW-0413">Isomerase</keyword>
<keyword evidence="2" id="KW-1185">Reference proteome</keyword>
<protein>
    <submittedName>
        <fullName evidence="1">Peptidyl-prolyl cis-trans isomerase</fullName>
    </submittedName>
</protein>
<accession>A0A6B3TLH3</accession>
<dbReference type="Proteomes" id="UP000481621">
    <property type="component" value="Unassembled WGS sequence"/>
</dbReference>
<gene>
    <name evidence="1" type="ORF">G4Z05_01445</name>
</gene>
<comment type="caution">
    <text evidence="1">The sequence shown here is derived from an EMBL/GenBank/DDBJ whole genome shotgun (WGS) entry which is preliminary data.</text>
</comment>
<name>A0A6B3TLH3_9BACI</name>